<dbReference type="EMBL" id="JXLN01016542">
    <property type="protein sequence ID" value="KPM11133.1"/>
    <property type="molecule type" value="Genomic_DNA"/>
</dbReference>
<dbReference type="AlphaFoldDB" id="A0A132AJM9"/>
<protein>
    <submittedName>
        <fullName evidence="1">Uncharacterized protein</fullName>
    </submittedName>
</protein>
<gene>
    <name evidence="1" type="ORF">QR98_0097000</name>
</gene>
<name>A0A132AJM9_SARSC</name>
<accession>A0A132AJM9</accession>
<dbReference type="VEuPathDB" id="VectorBase:SSCA004437"/>
<evidence type="ECO:0000313" key="2">
    <source>
        <dbReference type="Proteomes" id="UP000616769"/>
    </source>
</evidence>
<dbReference type="Proteomes" id="UP000616769">
    <property type="component" value="Unassembled WGS sequence"/>
</dbReference>
<reference evidence="1 2" key="1">
    <citation type="journal article" date="2015" name="Parasit. Vectors">
        <title>Draft genome of the scabies mite.</title>
        <authorList>
            <person name="Rider S.D.Jr."/>
            <person name="Morgan M.S."/>
            <person name="Arlian L.G."/>
        </authorList>
    </citation>
    <scope>NUCLEOTIDE SEQUENCE [LARGE SCALE GENOMIC DNA]</scope>
    <source>
        <strain evidence="1">Arlian Lab</strain>
    </source>
</reference>
<organism evidence="1 2">
    <name type="scientific">Sarcoptes scabiei</name>
    <name type="common">Itch mite</name>
    <name type="synonym">Acarus scabiei</name>
    <dbReference type="NCBI Taxonomy" id="52283"/>
    <lineage>
        <taxon>Eukaryota</taxon>
        <taxon>Metazoa</taxon>
        <taxon>Ecdysozoa</taxon>
        <taxon>Arthropoda</taxon>
        <taxon>Chelicerata</taxon>
        <taxon>Arachnida</taxon>
        <taxon>Acari</taxon>
        <taxon>Acariformes</taxon>
        <taxon>Sarcoptiformes</taxon>
        <taxon>Astigmata</taxon>
        <taxon>Psoroptidia</taxon>
        <taxon>Sarcoptoidea</taxon>
        <taxon>Sarcoptidae</taxon>
        <taxon>Sarcoptinae</taxon>
        <taxon>Sarcoptes</taxon>
    </lineage>
</organism>
<comment type="caution">
    <text evidence="1">The sequence shown here is derived from an EMBL/GenBank/DDBJ whole genome shotgun (WGS) entry which is preliminary data.</text>
</comment>
<sequence length="79" mass="9582">MCLIAKRDYKRQLKQETEQSLFASLHFGFRRICFISKLLIQMRSNFEFKTSMLLDFFILYRIDSSNTNWNLNRFDSSDL</sequence>
<proteinExistence type="predicted"/>
<evidence type="ECO:0000313" key="1">
    <source>
        <dbReference type="EMBL" id="KPM11133.1"/>
    </source>
</evidence>